<dbReference type="EMBL" id="JAAAWO010000004">
    <property type="protein sequence ID" value="NDW15474.1"/>
    <property type="molecule type" value="Genomic_DNA"/>
</dbReference>
<keyword evidence="1" id="KW-1133">Transmembrane helix</keyword>
<comment type="caution">
    <text evidence="2">The sequence shown here is derived from an EMBL/GenBank/DDBJ whole genome shotgun (WGS) entry which is preliminary data.</text>
</comment>
<feature type="transmembrane region" description="Helical" evidence="1">
    <location>
        <begin position="6"/>
        <end position="25"/>
    </location>
</feature>
<reference evidence="2 3" key="1">
    <citation type="submission" date="2020-01" db="EMBL/GenBank/DDBJ databases">
        <title>Genomes of bacteria type strains.</title>
        <authorList>
            <person name="Chen J."/>
            <person name="Zhu S."/>
            <person name="Yang J."/>
        </authorList>
    </citation>
    <scope>NUCLEOTIDE SEQUENCE [LARGE SCALE GENOMIC DNA]</scope>
    <source>
        <strain evidence="2 3">LMG 24078</strain>
    </source>
</reference>
<name>A0A6N9TDT9_9ALTE</name>
<organism evidence="2 3">
    <name type="scientific">Alteromonas genovensis</name>
    <dbReference type="NCBI Taxonomy" id="471225"/>
    <lineage>
        <taxon>Bacteria</taxon>
        <taxon>Pseudomonadati</taxon>
        <taxon>Pseudomonadota</taxon>
        <taxon>Gammaproteobacteria</taxon>
        <taxon>Alteromonadales</taxon>
        <taxon>Alteromonadaceae</taxon>
        <taxon>Alteromonas/Salinimonas group</taxon>
        <taxon>Alteromonas</taxon>
    </lineage>
</organism>
<evidence type="ECO:0000256" key="1">
    <source>
        <dbReference type="SAM" id="Phobius"/>
    </source>
</evidence>
<keyword evidence="1" id="KW-0812">Transmembrane</keyword>
<accession>A0A6N9TDT9</accession>
<proteinExistence type="predicted"/>
<gene>
    <name evidence="2" type="ORF">GTQ48_08070</name>
</gene>
<dbReference type="RefSeq" id="WP_163106132.1">
    <property type="nucleotide sequence ID" value="NZ_JAAAWO010000004.1"/>
</dbReference>
<protein>
    <submittedName>
        <fullName evidence="2">Uncharacterized protein</fullName>
    </submittedName>
</protein>
<evidence type="ECO:0000313" key="3">
    <source>
        <dbReference type="Proteomes" id="UP000471381"/>
    </source>
</evidence>
<evidence type="ECO:0000313" key="2">
    <source>
        <dbReference type="EMBL" id="NDW15474.1"/>
    </source>
</evidence>
<sequence length="135" mass="15325">MDEQTNTIVGLIFGVIMIIVTWITISKREQQLDEPDDDSVVYLEQLTATSTLQNGGKYLLRIVRQSGNLQKDDQVFDSSDAAIKVAISTFKRAKIEYAVITKNTNVEFFFRRPYHHHGGKSEGKKVGSVEIYKIE</sequence>
<dbReference type="AlphaFoldDB" id="A0A6N9TDT9"/>
<dbReference type="Proteomes" id="UP000471381">
    <property type="component" value="Unassembled WGS sequence"/>
</dbReference>
<keyword evidence="3" id="KW-1185">Reference proteome</keyword>
<keyword evidence="1" id="KW-0472">Membrane</keyword>